<evidence type="ECO:0000259" key="2">
    <source>
        <dbReference type="Pfam" id="PF08239"/>
    </source>
</evidence>
<dbReference type="Gene3D" id="3.90.226.10">
    <property type="entry name" value="2-enoyl-CoA Hydratase, Chain A, domain 1"/>
    <property type="match status" value="1"/>
</dbReference>
<evidence type="ECO:0000313" key="3">
    <source>
        <dbReference type="EMBL" id="MBB4066530.1"/>
    </source>
</evidence>
<proteinExistence type="predicted"/>
<feature type="domain" description="SH3b" evidence="2">
    <location>
        <begin position="242"/>
        <end position="290"/>
    </location>
</feature>
<evidence type="ECO:0000313" key="4">
    <source>
        <dbReference type="Proteomes" id="UP000528286"/>
    </source>
</evidence>
<dbReference type="InterPro" id="IPR029045">
    <property type="entry name" value="ClpP/crotonase-like_dom_sf"/>
</dbReference>
<organism evidence="3 4">
    <name type="scientific">Gellertiella hungarica</name>
    <dbReference type="NCBI Taxonomy" id="1572859"/>
    <lineage>
        <taxon>Bacteria</taxon>
        <taxon>Pseudomonadati</taxon>
        <taxon>Pseudomonadota</taxon>
        <taxon>Alphaproteobacteria</taxon>
        <taxon>Hyphomicrobiales</taxon>
        <taxon>Rhizobiaceae</taxon>
        <taxon>Gellertiella</taxon>
    </lineage>
</organism>
<reference evidence="3 4" key="1">
    <citation type="submission" date="2020-08" db="EMBL/GenBank/DDBJ databases">
        <title>Genomic Encyclopedia of Type Strains, Phase IV (KMG-IV): sequencing the most valuable type-strain genomes for metagenomic binning, comparative biology and taxonomic classification.</title>
        <authorList>
            <person name="Goeker M."/>
        </authorList>
    </citation>
    <scope>NUCLEOTIDE SEQUENCE [LARGE SCALE GENOMIC DNA]</scope>
    <source>
        <strain evidence="3 4">DSM 29853</strain>
    </source>
</reference>
<dbReference type="EMBL" id="JACIEZ010000009">
    <property type="protein sequence ID" value="MBB4066530.1"/>
    <property type="molecule type" value="Genomic_DNA"/>
</dbReference>
<dbReference type="Pfam" id="PF08239">
    <property type="entry name" value="SH3_3"/>
    <property type="match status" value="1"/>
</dbReference>
<keyword evidence="4" id="KW-1185">Reference proteome</keyword>
<evidence type="ECO:0000256" key="1">
    <source>
        <dbReference type="SAM" id="SignalP"/>
    </source>
</evidence>
<sequence length="382" mass="41374">MLRVFCLLSSLFLATKSWAALKIEVKVLDGDIKLMLVSGDFADTDTLYDFYRLTFSEHPVAVAFNSPGGNVMKAMELGRAIRAAGLWTFQIRGAECASACSLAFMGGVKRYAEPGSIGVHKSSFDNTTGMAVEDAVSAVQQMTAQVIVYMGEMGVDPALLQLALSYDSNDIRYLSGSEMAQYHLTTVGDNQTNPSLATSASPNLSAPIPALPGSATAQAIEPVSLGIPVPRRGEVMHPKWAAPMRAAPGPNAPKKKDVPNGTPIRIDMVKGNWFKVHVGDDTGYMHKTWVRVAEYEENSGEQRFIQVKSLDTYEAARSFAQAQPIPLDVHLASNSWFAITIRGTFSEIEAKAISKRLKADGSIPDDAMVTLGNTYVRKLCCE</sequence>
<accession>A0A7W6NLG9</accession>
<dbReference type="Gene3D" id="2.30.30.40">
    <property type="entry name" value="SH3 Domains"/>
    <property type="match status" value="1"/>
</dbReference>
<dbReference type="RefSeq" id="WP_183367788.1">
    <property type="nucleotide sequence ID" value="NZ_JACIEZ010000009.1"/>
</dbReference>
<dbReference type="AlphaFoldDB" id="A0A7W6NLG9"/>
<feature type="chain" id="PRO_5031535774" description="SH3b domain-containing protein" evidence="1">
    <location>
        <begin position="20"/>
        <end position="382"/>
    </location>
</feature>
<keyword evidence="1" id="KW-0732">Signal</keyword>
<dbReference type="InterPro" id="IPR003646">
    <property type="entry name" value="SH3-like_bac-type"/>
</dbReference>
<dbReference type="SUPFAM" id="SSF52096">
    <property type="entry name" value="ClpP/crotonase"/>
    <property type="match status" value="1"/>
</dbReference>
<comment type="caution">
    <text evidence="3">The sequence shown here is derived from an EMBL/GenBank/DDBJ whole genome shotgun (WGS) entry which is preliminary data.</text>
</comment>
<name>A0A7W6NLG9_9HYPH</name>
<dbReference type="Proteomes" id="UP000528286">
    <property type="component" value="Unassembled WGS sequence"/>
</dbReference>
<feature type="signal peptide" evidence="1">
    <location>
        <begin position="1"/>
        <end position="19"/>
    </location>
</feature>
<protein>
    <recommendedName>
        <fullName evidence="2">SH3b domain-containing protein</fullName>
    </recommendedName>
</protein>
<gene>
    <name evidence="3" type="ORF">GGR23_003745</name>
</gene>